<dbReference type="GO" id="GO:0046464">
    <property type="term" value="P:acylglycerol catabolic process"/>
    <property type="evidence" value="ECO:0007669"/>
    <property type="project" value="TreeGrafter"/>
</dbReference>
<dbReference type="SUPFAM" id="SSF53474">
    <property type="entry name" value="alpha/beta-Hydrolases"/>
    <property type="match status" value="1"/>
</dbReference>
<protein>
    <recommendedName>
        <fullName evidence="1">AB hydrolase-1 domain-containing protein</fullName>
    </recommendedName>
</protein>
<dbReference type="GO" id="GO:0016020">
    <property type="term" value="C:membrane"/>
    <property type="evidence" value="ECO:0007669"/>
    <property type="project" value="TreeGrafter"/>
</dbReference>
<dbReference type="AlphaFoldDB" id="A0A0F9R7L5"/>
<dbReference type="InterPro" id="IPR000639">
    <property type="entry name" value="Epox_hydrolase-like"/>
</dbReference>
<name>A0A0F9R7L5_9ZZZZ</name>
<dbReference type="Gene3D" id="3.40.50.1820">
    <property type="entry name" value="alpha/beta hydrolase"/>
    <property type="match status" value="1"/>
</dbReference>
<evidence type="ECO:0000259" key="1">
    <source>
        <dbReference type="Pfam" id="PF00561"/>
    </source>
</evidence>
<dbReference type="InterPro" id="IPR000073">
    <property type="entry name" value="AB_hydrolase_1"/>
</dbReference>
<accession>A0A0F9R7L5</accession>
<dbReference type="PANTHER" id="PTHR43798">
    <property type="entry name" value="MONOACYLGLYCEROL LIPASE"/>
    <property type="match status" value="1"/>
</dbReference>
<reference evidence="2" key="1">
    <citation type="journal article" date="2015" name="Nature">
        <title>Complex archaea that bridge the gap between prokaryotes and eukaryotes.</title>
        <authorList>
            <person name="Spang A."/>
            <person name="Saw J.H."/>
            <person name="Jorgensen S.L."/>
            <person name="Zaremba-Niedzwiedzka K."/>
            <person name="Martijn J."/>
            <person name="Lind A.E."/>
            <person name="van Eijk R."/>
            <person name="Schleper C."/>
            <person name="Guy L."/>
            <person name="Ettema T.J."/>
        </authorList>
    </citation>
    <scope>NUCLEOTIDE SEQUENCE</scope>
</reference>
<organism evidence="2">
    <name type="scientific">marine sediment metagenome</name>
    <dbReference type="NCBI Taxonomy" id="412755"/>
    <lineage>
        <taxon>unclassified sequences</taxon>
        <taxon>metagenomes</taxon>
        <taxon>ecological metagenomes</taxon>
    </lineage>
</organism>
<comment type="caution">
    <text evidence="2">The sequence shown here is derived from an EMBL/GenBank/DDBJ whole genome shotgun (WGS) entry which is preliminary data.</text>
</comment>
<feature type="domain" description="AB hydrolase-1" evidence="1">
    <location>
        <begin position="22"/>
        <end position="263"/>
    </location>
</feature>
<dbReference type="PRINTS" id="PR00412">
    <property type="entry name" value="EPOXHYDRLASE"/>
</dbReference>
<proteinExistence type="predicted"/>
<dbReference type="InterPro" id="IPR029058">
    <property type="entry name" value="AB_hydrolase_fold"/>
</dbReference>
<dbReference type="GO" id="GO:0047372">
    <property type="term" value="F:monoacylglycerol lipase activity"/>
    <property type="evidence" value="ECO:0007669"/>
    <property type="project" value="TreeGrafter"/>
</dbReference>
<sequence length="282" mass="31354">MKYEYLDIDGKSIAYQIVGKGKPLVLLHGWPQTSYMWRKVLEKLSLDYQLILIVLPGLGASDGIDNYDTGTVAKHLANALEIMGITKYHLVGHDIGAWVAVALAAQFEHRLRSLTVIDAGIPGLIPDAVFKPENAQRIWQFYFHAVADLPEFLLRGQERTYLEWYFQNKSVVKDAITVADLSYYAEMYSQDKAMSNSFAYYRAFSLSAEQNRAIKQLLALPVLAIGAESGVGASLGIAMQKIAKNNRSEVLANCGHYIAEERPLAFSKILLNFLAKSSSAES</sequence>
<dbReference type="PANTHER" id="PTHR43798:SF33">
    <property type="entry name" value="HYDROLASE, PUTATIVE (AFU_ORTHOLOGUE AFUA_2G14860)-RELATED"/>
    <property type="match status" value="1"/>
</dbReference>
<dbReference type="Pfam" id="PF00561">
    <property type="entry name" value="Abhydrolase_1"/>
    <property type="match status" value="1"/>
</dbReference>
<gene>
    <name evidence="2" type="ORF">LCGC14_1006670</name>
</gene>
<dbReference type="EMBL" id="LAZR01003925">
    <property type="protein sequence ID" value="KKN13408.1"/>
    <property type="molecule type" value="Genomic_DNA"/>
</dbReference>
<evidence type="ECO:0000313" key="2">
    <source>
        <dbReference type="EMBL" id="KKN13408.1"/>
    </source>
</evidence>
<dbReference type="InterPro" id="IPR050266">
    <property type="entry name" value="AB_hydrolase_sf"/>
</dbReference>